<comment type="caution">
    <text evidence="11">The sequence shown here is derived from an EMBL/GenBank/DDBJ whole genome shotgun (WGS) entry which is preliminary data.</text>
</comment>
<evidence type="ECO:0000256" key="1">
    <source>
        <dbReference type="ARBA" id="ARBA00004225"/>
    </source>
</evidence>
<keyword evidence="8 9" id="KW-0472">Membrane</keyword>
<keyword evidence="7" id="KW-0496">Mitochondrion</keyword>
<evidence type="ECO:0000313" key="11">
    <source>
        <dbReference type="EMBL" id="TPX59040.1"/>
    </source>
</evidence>
<keyword evidence="4 9" id="KW-0812">Transmembrane</keyword>
<evidence type="ECO:0000256" key="2">
    <source>
        <dbReference type="ARBA" id="ARBA00006375"/>
    </source>
</evidence>
<accession>A0A507E7G2</accession>
<name>A0A507E7G2_9FUNG</name>
<comment type="similarity">
    <text evidence="2 10">Belongs to the mitochondrial carrier (TC 2.A.29) family.</text>
</comment>
<dbReference type="Gene3D" id="1.50.40.10">
    <property type="entry name" value="Mitochondrial carrier domain"/>
    <property type="match status" value="2"/>
</dbReference>
<evidence type="ECO:0000256" key="8">
    <source>
        <dbReference type="ARBA" id="ARBA00023136"/>
    </source>
</evidence>
<dbReference type="PROSITE" id="PS50920">
    <property type="entry name" value="SOLCAR"/>
    <property type="match status" value="3"/>
</dbReference>
<reference evidence="11 12" key="1">
    <citation type="journal article" date="2019" name="Sci. Rep.">
        <title>Comparative genomics of chytrid fungi reveal insights into the obligate biotrophic and pathogenic lifestyle of Synchytrium endobioticum.</title>
        <authorList>
            <person name="van de Vossenberg B.T.L.H."/>
            <person name="Warris S."/>
            <person name="Nguyen H.D.T."/>
            <person name="van Gent-Pelzer M.P.E."/>
            <person name="Joly D.L."/>
            <person name="van de Geest H.C."/>
            <person name="Bonants P.J.M."/>
            <person name="Smith D.S."/>
            <person name="Levesque C.A."/>
            <person name="van der Lee T.A.J."/>
        </authorList>
    </citation>
    <scope>NUCLEOTIDE SEQUENCE [LARGE SCALE GENOMIC DNA]</scope>
    <source>
        <strain evidence="11 12">CBS 675.73</strain>
    </source>
</reference>
<dbReference type="PANTHER" id="PTHR45624">
    <property type="entry name" value="MITOCHONDRIAL BASIC AMINO ACIDS TRANSPORTER-RELATED"/>
    <property type="match status" value="1"/>
</dbReference>
<evidence type="ECO:0000256" key="7">
    <source>
        <dbReference type="ARBA" id="ARBA00023128"/>
    </source>
</evidence>
<feature type="repeat" description="Solcar" evidence="9">
    <location>
        <begin position="239"/>
        <end position="319"/>
    </location>
</feature>
<dbReference type="PANTHER" id="PTHR45624:SF4">
    <property type="entry name" value="CONGESTED-LIKE TRACHEA PROTEIN-RELATED"/>
    <property type="match status" value="1"/>
</dbReference>
<keyword evidence="3 10" id="KW-0813">Transport</keyword>
<dbReference type="STRING" id="246404.A0A507E7G2"/>
<evidence type="ECO:0000256" key="9">
    <source>
        <dbReference type="PROSITE-ProRule" id="PRU00282"/>
    </source>
</evidence>
<feature type="repeat" description="Solcar" evidence="9">
    <location>
        <begin position="121"/>
        <end position="220"/>
    </location>
</feature>
<dbReference type="OrthoDB" id="14252at2759"/>
<dbReference type="InterPro" id="IPR023395">
    <property type="entry name" value="MCP_dom_sf"/>
</dbReference>
<dbReference type="InterPro" id="IPR018108">
    <property type="entry name" value="MCP_transmembrane"/>
</dbReference>
<evidence type="ECO:0000256" key="6">
    <source>
        <dbReference type="ARBA" id="ARBA00022989"/>
    </source>
</evidence>
<gene>
    <name evidence="11" type="ORF">CcCBS67573_g09112</name>
</gene>
<keyword evidence="6" id="KW-1133">Transmembrane helix</keyword>
<protein>
    <recommendedName>
        <fullName evidence="13">Mitochondrial carrier</fullName>
    </recommendedName>
</protein>
<dbReference type="InterPro" id="IPR050567">
    <property type="entry name" value="Mitochondrial_Carrier"/>
</dbReference>
<dbReference type="AlphaFoldDB" id="A0A507E7G2"/>
<evidence type="ECO:0000256" key="5">
    <source>
        <dbReference type="ARBA" id="ARBA00022737"/>
    </source>
</evidence>
<dbReference type="GO" id="GO:0015227">
    <property type="term" value="F:O-acyl-L-carnitine transmembrane transporter activity"/>
    <property type="evidence" value="ECO:0007669"/>
    <property type="project" value="TreeGrafter"/>
</dbReference>
<dbReference type="GO" id="GO:0006839">
    <property type="term" value="P:mitochondrial transport"/>
    <property type="evidence" value="ECO:0007669"/>
    <property type="project" value="TreeGrafter"/>
</dbReference>
<organism evidence="11 12">
    <name type="scientific">Chytriomyces confervae</name>
    <dbReference type="NCBI Taxonomy" id="246404"/>
    <lineage>
        <taxon>Eukaryota</taxon>
        <taxon>Fungi</taxon>
        <taxon>Fungi incertae sedis</taxon>
        <taxon>Chytridiomycota</taxon>
        <taxon>Chytridiomycota incertae sedis</taxon>
        <taxon>Chytridiomycetes</taxon>
        <taxon>Chytridiales</taxon>
        <taxon>Chytriomycetaceae</taxon>
        <taxon>Chytriomyces</taxon>
    </lineage>
</organism>
<dbReference type="Proteomes" id="UP000320333">
    <property type="component" value="Unassembled WGS sequence"/>
</dbReference>
<comment type="subcellular location">
    <subcellularLocation>
        <location evidence="1">Mitochondrion membrane</location>
        <topology evidence="1">Multi-pass membrane protein</topology>
    </subcellularLocation>
</comment>
<evidence type="ECO:0000256" key="4">
    <source>
        <dbReference type="ARBA" id="ARBA00022692"/>
    </source>
</evidence>
<keyword evidence="5" id="KW-0677">Repeat</keyword>
<evidence type="ECO:0008006" key="13">
    <source>
        <dbReference type="Google" id="ProtNLM"/>
    </source>
</evidence>
<dbReference type="EMBL" id="QEAP01000723">
    <property type="protein sequence ID" value="TPX59040.1"/>
    <property type="molecule type" value="Genomic_DNA"/>
</dbReference>
<evidence type="ECO:0000256" key="10">
    <source>
        <dbReference type="RuleBase" id="RU000488"/>
    </source>
</evidence>
<dbReference type="SUPFAM" id="SSF103506">
    <property type="entry name" value="Mitochondrial carrier"/>
    <property type="match status" value="1"/>
</dbReference>
<dbReference type="GO" id="GO:1902603">
    <property type="term" value="P:carnitine transmembrane transport"/>
    <property type="evidence" value="ECO:0007669"/>
    <property type="project" value="TreeGrafter"/>
</dbReference>
<evidence type="ECO:0000313" key="12">
    <source>
        <dbReference type="Proteomes" id="UP000320333"/>
    </source>
</evidence>
<dbReference type="GO" id="GO:0031966">
    <property type="term" value="C:mitochondrial membrane"/>
    <property type="evidence" value="ECO:0007669"/>
    <property type="project" value="UniProtKB-SubCell"/>
</dbReference>
<dbReference type="Pfam" id="PF00153">
    <property type="entry name" value="Mito_carr"/>
    <property type="match status" value="3"/>
</dbReference>
<feature type="repeat" description="Solcar" evidence="9">
    <location>
        <begin position="6"/>
        <end position="99"/>
    </location>
</feature>
<proteinExistence type="inferred from homology"/>
<sequence>MVADAKGNFIFGAVGGVCNVVVSADLRALLQVKGLITVDRSRIRSTLSKFSYRNGFHAVSQILRADGPTGLYRGVSPVLIGAGPVMGVCYLSYSTVLSGVHSMLYGPQASIPEGSKLVDTLPIQYVALAGACASIPTSLILGPAERIKILMQVQTSSNAASPAALSRGVLAVFNPLVSIWSAIRTNGGIPALFRGTAVTMLRDFPGDAFYFATFEGMKRTLREVAPTPRHNWGSDKYTFSPLQTVLAGGLAGCANWLICIPIDSIKTQVQQSSNGATFFSVLRSQTSVTRLYRGLGPVLLRAFPASGAFFLGVETARTVYESM</sequence>
<evidence type="ECO:0000256" key="3">
    <source>
        <dbReference type="ARBA" id="ARBA00022448"/>
    </source>
</evidence>
<keyword evidence="12" id="KW-1185">Reference proteome</keyword>